<reference evidence="2" key="1">
    <citation type="journal article" date="2022" name="J Glob Antimicrob Resist">
        <title>Comparative analysis of IMP-4- and OXA-58-containing plasmids of three carbapenemase-producing Acinetobacter ursingii strains in the Netherlands.</title>
        <authorList>
            <person name="Hendrickx A.P.A."/>
            <person name="Schade R.P."/>
            <person name="Landman F."/>
            <person name="Bosch T."/>
            <person name="Schouls L.M."/>
            <person name="van Dijk K."/>
        </authorList>
    </citation>
    <scope>NUCLEOTIDE SEQUENCE</scope>
    <source>
        <strain evidence="2">RIVM_C010559</strain>
    </source>
</reference>
<name>A0AA46S313_9GAMM</name>
<accession>A0AA46S313</accession>
<dbReference type="InterPro" id="IPR038390">
    <property type="entry name" value="Metal_Tscrpt_repr_sf"/>
</dbReference>
<dbReference type="Gene3D" id="1.20.58.1000">
    <property type="entry name" value="Metal-sensitive repressor, helix protomer"/>
    <property type="match status" value="1"/>
</dbReference>
<dbReference type="GO" id="GO:0046872">
    <property type="term" value="F:metal ion binding"/>
    <property type="evidence" value="ECO:0007669"/>
    <property type="project" value="InterPro"/>
</dbReference>
<organism evidence="2 3">
    <name type="scientific">Acinetobacter ursingii</name>
    <dbReference type="NCBI Taxonomy" id="108980"/>
    <lineage>
        <taxon>Bacteria</taxon>
        <taxon>Pseudomonadati</taxon>
        <taxon>Pseudomonadota</taxon>
        <taxon>Gammaproteobacteria</taxon>
        <taxon>Moraxellales</taxon>
        <taxon>Moraxellaceae</taxon>
        <taxon>Acinetobacter</taxon>
    </lineage>
</organism>
<dbReference type="PANTHER" id="PTHR33677:SF5">
    <property type="entry name" value="TRANSCRIPTIONAL REPRESSOR FRMR"/>
    <property type="match status" value="1"/>
</dbReference>
<dbReference type="EMBL" id="CP089051">
    <property type="protein sequence ID" value="UYF71142.1"/>
    <property type="molecule type" value="Genomic_DNA"/>
</dbReference>
<evidence type="ECO:0000313" key="3">
    <source>
        <dbReference type="Proteomes" id="UP001164064"/>
    </source>
</evidence>
<dbReference type="Proteomes" id="UP001164064">
    <property type="component" value="Chromosome"/>
</dbReference>
<dbReference type="InterPro" id="IPR003735">
    <property type="entry name" value="Metal_Tscrpt_repr"/>
</dbReference>
<protein>
    <submittedName>
        <fullName evidence="2">Metal/formaldehyde-sensitive transcriptional repressor</fullName>
    </submittedName>
</protein>
<comment type="similarity">
    <text evidence="1">Belongs to the FrmR/RcnR family.</text>
</comment>
<dbReference type="Pfam" id="PF02583">
    <property type="entry name" value="Trns_repr_metal"/>
    <property type="match status" value="1"/>
</dbReference>
<sequence>MSHLHDNRKILNRIKRVQGQMNAVHTAMSNEDVSCIEVLQQVAAIRGAINGLMNELVEQHLKNHVLVEDQYNEQELEKFLEVLKKYL</sequence>
<gene>
    <name evidence="2" type="ORF">LSO60_12910</name>
</gene>
<evidence type="ECO:0000313" key="2">
    <source>
        <dbReference type="EMBL" id="UYF71142.1"/>
    </source>
</evidence>
<dbReference type="GO" id="GO:0003677">
    <property type="term" value="F:DNA binding"/>
    <property type="evidence" value="ECO:0007669"/>
    <property type="project" value="InterPro"/>
</dbReference>
<dbReference type="GO" id="GO:0045892">
    <property type="term" value="P:negative regulation of DNA-templated transcription"/>
    <property type="evidence" value="ECO:0007669"/>
    <property type="project" value="UniProtKB-ARBA"/>
</dbReference>
<dbReference type="RefSeq" id="WP_104794918.1">
    <property type="nucleotide sequence ID" value="NZ_BKVP01000091.1"/>
</dbReference>
<evidence type="ECO:0000256" key="1">
    <source>
        <dbReference type="ARBA" id="ARBA00005260"/>
    </source>
</evidence>
<dbReference type="AlphaFoldDB" id="A0AA46S313"/>
<proteinExistence type="inferred from homology"/>
<dbReference type="PANTHER" id="PTHR33677">
    <property type="entry name" value="TRANSCRIPTIONAL REPRESSOR FRMR-RELATED"/>
    <property type="match status" value="1"/>
</dbReference>
<dbReference type="CDD" id="cd10153">
    <property type="entry name" value="RcnR-FrmR-like_DUF156"/>
    <property type="match status" value="1"/>
</dbReference>